<dbReference type="AlphaFoldDB" id="A0A4R6FQ20"/>
<dbReference type="RefSeq" id="WP_133495260.1">
    <property type="nucleotide sequence ID" value="NZ_BMLU01000004.1"/>
</dbReference>
<reference evidence="1 2" key="1">
    <citation type="submission" date="2019-03" db="EMBL/GenBank/DDBJ databases">
        <title>Genomic Encyclopedia of Type Strains, Phase IV (KMG-IV): sequencing the most valuable type-strain genomes for metagenomic binning, comparative biology and taxonomic classification.</title>
        <authorList>
            <person name="Goeker M."/>
        </authorList>
    </citation>
    <scope>NUCLEOTIDE SEQUENCE [LARGE SCALE GENOMIC DNA]</scope>
    <source>
        <strain evidence="1 2">DSM 25059</strain>
    </source>
</reference>
<proteinExistence type="predicted"/>
<keyword evidence="2" id="KW-1185">Reference proteome</keyword>
<dbReference type="EMBL" id="SNWD01000004">
    <property type="protein sequence ID" value="TDN83723.1"/>
    <property type="molecule type" value="Genomic_DNA"/>
</dbReference>
<evidence type="ECO:0000313" key="2">
    <source>
        <dbReference type="Proteomes" id="UP000295493"/>
    </source>
</evidence>
<evidence type="ECO:0000313" key="1">
    <source>
        <dbReference type="EMBL" id="TDN83723.1"/>
    </source>
</evidence>
<gene>
    <name evidence="1" type="ORF">EV664_104209</name>
</gene>
<comment type="caution">
    <text evidence="1">The sequence shown here is derived from an EMBL/GenBank/DDBJ whole genome shotgun (WGS) entry which is preliminary data.</text>
</comment>
<accession>A0A4R6FQ20</accession>
<protein>
    <submittedName>
        <fullName evidence="1">Uncharacterized protein</fullName>
    </submittedName>
</protein>
<dbReference type="Proteomes" id="UP000295493">
    <property type="component" value="Unassembled WGS sequence"/>
</dbReference>
<name>A0A4R6FQ20_9SPHN</name>
<sequence>MFGLNHSFFVRRGLEEQEAANCAASAREALIRATLSRVYLSECSKRVSDRNVCVSCPMTERTDGPCVSAAFGTEGYGSTAH</sequence>
<organism evidence="1 2">
    <name type="scientific">Stakelama pacifica</name>
    <dbReference type="NCBI Taxonomy" id="517720"/>
    <lineage>
        <taxon>Bacteria</taxon>
        <taxon>Pseudomonadati</taxon>
        <taxon>Pseudomonadota</taxon>
        <taxon>Alphaproteobacteria</taxon>
        <taxon>Sphingomonadales</taxon>
        <taxon>Sphingomonadaceae</taxon>
        <taxon>Stakelama</taxon>
    </lineage>
</organism>